<keyword evidence="3" id="KW-1185">Reference proteome</keyword>
<dbReference type="EMBL" id="AALD02000025">
    <property type="protein sequence ID" value="EEQ10036.1"/>
    <property type="molecule type" value="Genomic_DNA"/>
</dbReference>
<proteinExistence type="predicted"/>
<evidence type="ECO:0000313" key="2">
    <source>
        <dbReference type="EMBL" id="EEQ10036.1"/>
    </source>
</evidence>
<dbReference type="Proteomes" id="UP000003027">
    <property type="component" value="Unassembled WGS sequence"/>
</dbReference>
<evidence type="ECO:0000256" key="1">
    <source>
        <dbReference type="SAM" id="Phobius"/>
    </source>
</evidence>
<feature type="transmembrane region" description="Helical" evidence="1">
    <location>
        <begin position="21"/>
        <end position="43"/>
    </location>
</feature>
<accession>A0ABM9Y8C9</accession>
<keyword evidence="1" id="KW-0812">Transmembrane</keyword>
<keyword evidence="1" id="KW-0472">Membrane</keyword>
<sequence length="45" mass="5128">MPIPINRISSILPIRVLNIDMIIYPDAIIYAVLMITGQSQWALPY</sequence>
<keyword evidence="1" id="KW-1133">Transmembrane helix</keyword>
<gene>
    <name evidence="2" type="ORF">ymoll0001_35610</name>
</gene>
<organism evidence="2 3">
    <name type="scientific">Yersinia mollaretii (strain ATCC 43969 / DSM 18520 / CIP 103324 / CNY 7263 / WAIP 204)</name>
    <dbReference type="NCBI Taxonomy" id="349967"/>
    <lineage>
        <taxon>Bacteria</taxon>
        <taxon>Pseudomonadati</taxon>
        <taxon>Pseudomonadota</taxon>
        <taxon>Gammaproteobacteria</taxon>
        <taxon>Enterobacterales</taxon>
        <taxon>Yersiniaceae</taxon>
        <taxon>Yersinia</taxon>
    </lineage>
</organism>
<evidence type="ECO:0000313" key="3">
    <source>
        <dbReference type="Proteomes" id="UP000003027"/>
    </source>
</evidence>
<comment type="caution">
    <text evidence="2">The sequence shown here is derived from an EMBL/GenBank/DDBJ whole genome shotgun (WGS) entry which is preliminary data.</text>
</comment>
<name>A0ABM9Y8C9_YERMW</name>
<reference evidence="2" key="1">
    <citation type="submission" date="2008-12" db="EMBL/GenBank/DDBJ databases">
        <title>Annotation of the Yersinia mollaretii ATCC 43969 genome.</title>
        <authorList>
            <person name="Read T.D."/>
            <person name="Akmal A."/>
            <person name="Bishop-Lilly K."/>
            <person name="Chen P.E."/>
            <person name="Cook C."/>
            <person name="Kiley M.P."/>
            <person name="Lentz S."/>
            <person name="Mateczun A."/>
            <person name="Nagarajan N."/>
            <person name="Nolan N."/>
            <person name="Osborne B.I."/>
            <person name="Pop M."/>
            <person name="Sozhamannan S."/>
            <person name="Stewart A.C."/>
            <person name="Sulakvelidze A."/>
            <person name="Thomason B."/>
            <person name="Willner K."/>
            <person name="Zwick M.E."/>
        </authorList>
    </citation>
    <scope>NUCLEOTIDE SEQUENCE [LARGE SCALE GENOMIC DNA]</scope>
    <source>
        <strain evidence="2">ATCC 43969</strain>
    </source>
</reference>
<protein>
    <submittedName>
        <fullName evidence="2">Uncharacterized protein</fullName>
    </submittedName>
</protein>